<dbReference type="EMBL" id="CAJNOJ010000214">
    <property type="protein sequence ID" value="CAF1297972.1"/>
    <property type="molecule type" value="Genomic_DNA"/>
</dbReference>
<evidence type="ECO:0000313" key="2">
    <source>
        <dbReference type="EMBL" id="CAF1297972.1"/>
    </source>
</evidence>
<dbReference type="Proteomes" id="UP000663828">
    <property type="component" value="Unassembled WGS sequence"/>
</dbReference>
<proteinExistence type="predicted"/>
<protein>
    <submittedName>
        <fullName evidence="1">Uncharacterized protein</fullName>
    </submittedName>
</protein>
<name>A0A814MM37_ADIRI</name>
<sequence length="374" mass="42929">MVFFTFKTSKDGEIFAFLPDDFTRSDLIGALPALGDLTKYRLVVNDQVLCLNNEAIFNRQKHLILDGATIILLNQATGGTFIEISLLKEMLLEDLKSEWPKIDHTLSICDFCLCLELCGTIHGTKVCLDCFPNYLKETNFELRCKKQIVDRNDLYRVSHRTSSSGTDLVLCKLTPSSDLLSAANAKDKPRDQAAVFCEASVDYQKFFKTPEFIDRWSVLCDMTDLLKNIDCQICYCGAFLVNMTLHAKQQCSNCQRWLCFFCNRTWDNQTMKDLRYTCTNECQYERRIEYELVPLLNAPEIMVPDRRCCPNCFLAGGYGTACKYHSCPYCRHQFCFMCLETEADCKTKHKSGPYRACTAVKKQDFSIFPRLHSS</sequence>
<comment type="caution">
    <text evidence="1">The sequence shown here is derived from an EMBL/GenBank/DDBJ whole genome shotgun (WGS) entry which is preliminary data.</text>
</comment>
<dbReference type="Proteomes" id="UP000663852">
    <property type="component" value="Unassembled WGS sequence"/>
</dbReference>
<organism evidence="1 3">
    <name type="scientific">Adineta ricciae</name>
    <name type="common">Rotifer</name>
    <dbReference type="NCBI Taxonomy" id="249248"/>
    <lineage>
        <taxon>Eukaryota</taxon>
        <taxon>Metazoa</taxon>
        <taxon>Spiralia</taxon>
        <taxon>Gnathifera</taxon>
        <taxon>Rotifera</taxon>
        <taxon>Eurotatoria</taxon>
        <taxon>Bdelloidea</taxon>
        <taxon>Adinetida</taxon>
        <taxon>Adinetidae</taxon>
        <taxon>Adineta</taxon>
    </lineage>
</organism>
<reference evidence="1" key="1">
    <citation type="submission" date="2021-02" db="EMBL/GenBank/DDBJ databases">
        <authorList>
            <person name="Nowell W R."/>
        </authorList>
    </citation>
    <scope>NUCLEOTIDE SEQUENCE</scope>
</reference>
<dbReference type="EMBL" id="CAJNOR010001126">
    <property type="protein sequence ID" value="CAF1080867.1"/>
    <property type="molecule type" value="Genomic_DNA"/>
</dbReference>
<evidence type="ECO:0000313" key="1">
    <source>
        <dbReference type="EMBL" id="CAF1080867.1"/>
    </source>
</evidence>
<evidence type="ECO:0000313" key="3">
    <source>
        <dbReference type="Proteomes" id="UP000663828"/>
    </source>
</evidence>
<dbReference type="OrthoDB" id="419317at2759"/>
<dbReference type="AlphaFoldDB" id="A0A814MM37"/>
<keyword evidence="3" id="KW-1185">Reference proteome</keyword>
<accession>A0A814MM37</accession>
<gene>
    <name evidence="2" type="ORF">EDS130_LOCUS30446</name>
    <name evidence="1" type="ORF">XAT740_LOCUS17313</name>
</gene>